<feature type="signal peptide" evidence="1">
    <location>
        <begin position="1"/>
        <end position="19"/>
    </location>
</feature>
<accession>A0A4Q7EA27</accession>
<organism evidence="2 3">
    <name type="scientific">Pseudoalteromonas rubra</name>
    <dbReference type="NCBI Taxonomy" id="43658"/>
    <lineage>
        <taxon>Bacteria</taxon>
        <taxon>Pseudomonadati</taxon>
        <taxon>Pseudomonadota</taxon>
        <taxon>Gammaproteobacteria</taxon>
        <taxon>Alteromonadales</taxon>
        <taxon>Pseudoalteromonadaceae</taxon>
        <taxon>Pseudoalteromonas</taxon>
    </lineage>
</organism>
<dbReference type="AlphaFoldDB" id="A0A4Q7EA27"/>
<feature type="chain" id="PRO_5020420195" description="DUF4402 domain-containing protein" evidence="1">
    <location>
        <begin position="20"/>
        <end position="152"/>
    </location>
</feature>
<evidence type="ECO:0008006" key="4">
    <source>
        <dbReference type="Google" id="ProtNLM"/>
    </source>
</evidence>
<name>A0A4Q7EA27_9GAMM</name>
<keyword evidence="1" id="KW-0732">Signal</keyword>
<dbReference type="Pfam" id="PF14352">
    <property type="entry name" value="DUF4402"/>
    <property type="match status" value="1"/>
</dbReference>
<comment type="caution">
    <text evidence="2">The sequence shown here is derived from an EMBL/GenBank/DDBJ whole genome shotgun (WGS) entry which is preliminary data.</text>
</comment>
<dbReference type="Proteomes" id="UP000292345">
    <property type="component" value="Unassembled WGS sequence"/>
</dbReference>
<gene>
    <name evidence="2" type="ORF">C3B51_13080</name>
</gene>
<evidence type="ECO:0000313" key="3">
    <source>
        <dbReference type="Proteomes" id="UP000292345"/>
    </source>
</evidence>
<sequence length="152" mass="16154">MTKALICILSVLLSAPGYGAITLNSDLNFGKIIVASPHQIGSVTVSTTGATSSSGSIHVIQKGHPAELLLEDFPVGVYLNVTTYMLNNQLNHTSQSTAGHLGITALHHVDRVYTDSFGRARLVIGGTMQSQPLAHAYLDGNYQTTVSLEISY</sequence>
<dbReference type="InterPro" id="IPR025514">
    <property type="entry name" value="DUF4402"/>
</dbReference>
<proteinExistence type="predicted"/>
<protein>
    <recommendedName>
        <fullName evidence="4">DUF4402 domain-containing protein</fullName>
    </recommendedName>
</protein>
<evidence type="ECO:0000256" key="1">
    <source>
        <dbReference type="SAM" id="SignalP"/>
    </source>
</evidence>
<reference evidence="2 3" key="1">
    <citation type="submission" date="2018-01" db="EMBL/GenBank/DDBJ databases">
        <title>Co-occurrence of chitin degradation, pigmentation and bioactivity in marine Pseudoalteromonas.</title>
        <authorList>
            <person name="Paulsen S."/>
            <person name="Gram L."/>
            <person name="Machado H."/>
        </authorList>
    </citation>
    <scope>NUCLEOTIDE SEQUENCE [LARGE SCALE GENOMIC DNA]</scope>
    <source>
        <strain evidence="2 3">S1946</strain>
    </source>
</reference>
<dbReference type="RefSeq" id="WP_125721160.1">
    <property type="nucleotide sequence ID" value="NZ_PPUZ01000035.1"/>
</dbReference>
<dbReference type="EMBL" id="PPUZ01000035">
    <property type="protein sequence ID" value="RZM80106.1"/>
    <property type="molecule type" value="Genomic_DNA"/>
</dbReference>
<evidence type="ECO:0000313" key="2">
    <source>
        <dbReference type="EMBL" id="RZM80106.1"/>
    </source>
</evidence>